<reference evidence="5" key="1">
    <citation type="journal article" date="2019" name="Int. J. Syst. Evol. Microbiol.">
        <title>The Global Catalogue of Microorganisms (GCM) 10K type strain sequencing project: providing services to taxonomists for standard genome sequencing and annotation.</title>
        <authorList>
            <consortium name="The Broad Institute Genomics Platform"/>
            <consortium name="The Broad Institute Genome Sequencing Center for Infectious Disease"/>
            <person name="Wu L."/>
            <person name="Ma J."/>
        </authorList>
    </citation>
    <scope>NUCLEOTIDE SEQUENCE [LARGE SCALE GENOMIC DNA]</scope>
    <source>
        <strain evidence="5">ICMP 19430</strain>
    </source>
</reference>
<organism evidence="4 5">
    <name type="scientific">Streptomyces caviscabies</name>
    <dbReference type="NCBI Taxonomy" id="90079"/>
    <lineage>
        <taxon>Bacteria</taxon>
        <taxon>Bacillati</taxon>
        <taxon>Actinomycetota</taxon>
        <taxon>Actinomycetes</taxon>
        <taxon>Kitasatosporales</taxon>
        <taxon>Streptomycetaceae</taxon>
        <taxon>Streptomyces</taxon>
    </lineage>
</organism>
<dbReference type="Gene3D" id="3.40.710.10">
    <property type="entry name" value="DD-peptidase/beta-lactamase superfamily"/>
    <property type="match status" value="1"/>
</dbReference>
<evidence type="ECO:0000259" key="3">
    <source>
        <dbReference type="Pfam" id="PF00144"/>
    </source>
</evidence>
<dbReference type="PANTHER" id="PTHR43283">
    <property type="entry name" value="BETA-LACTAMASE-RELATED"/>
    <property type="match status" value="1"/>
</dbReference>
<dbReference type="InterPro" id="IPR050789">
    <property type="entry name" value="Diverse_Enzym_Activities"/>
</dbReference>
<dbReference type="InterPro" id="IPR001466">
    <property type="entry name" value="Beta-lactam-related"/>
</dbReference>
<evidence type="ECO:0000256" key="1">
    <source>
        <dbReference type="ARBA" id="ARBA00022801"/>
    </source>
</evidence>
<gene>
    <name evidence="4" type="ORF">ACFQW9_28570</name>
</gene>
<dbReference type="RefSeq" id="WP_319286822.1">
    <property type="nucleotide sequence ID" value="NZ_JBHTCK010000009.1"/>
</dbReference>
<evidence type="ECO:0000313" key="5">
    <source>
        <dbReference type="Proteomes" id="UP001596509"/>
    </source>
</evidence>
<evidence type="ECO:0000313" key="4">
    <source>
        <dbReference type="EMBL" id="MFC7354611.1"/>
    </source>
</evidence>
<dbReference type="EMBL" id="JBHTCK010000009">
    <property type="protein sequence ID" value="MFC7354611.1"/>
    <property type="molecule type" value="Genomic_DNA"/>
</dbReference>
<proteinExistence type="predicted"/>
<feature type="region of interest" description="Disordered" evidence="2">
    <location>
        <begin position="1"/>
        <end position="71"/>
    </location>
</feature>
<dbReference type="GO" id="GO:0016787">
    <property type="term" value="F:hydrolase activity"/>
    <property type="evidence" value="ECO:0007669"/>
    <property type="project" value="UniProtKB-KW"/>
</dbReference>
<feature type="region of interest" description="Disordered" evidence="2">
    <location>
        <begin position="103"/>
        <end position="135"/>
    </location>
</feature>
<comment type="caution">
    <text evidence="4">The sequence shown here is derived from an EMBL/GenBank/DDBJ whole genome shotgun (WGS) entry which is preliminary data.</text>
</comment>
<feature type="compositionally biased region" description="Gly residues" evidence="2">
    <location>
        <begin position="21"/>
        <end position="35"/>
    </location>
</feature>
<feature type="compositionally biased region" description="Basic and acidic residues" evidence="2">
    <location>
        <begin position="1"/>
        <end position="20"/>
    </location>
</feature>
<feature type="compositionally biased region" description="Low complexity" evidence="2">
    <location>
        <begin position="36"/>
        <end position="71"/>
    </location>
</feature>
<dbReference type="PANTHER" id="PTHR43283:SF11">
    <property type="entry name" value="BETA-LACTAMASE-RELATED DOMAIN-CONTAINING PROTEIN"/>
    <property type="match status" value="1"/>
</dbReference>
<evidence type="ECO:0000256" key="2">
    <source>
        <dbReference type="SAM" id="MobiDB-lite"/>
    </source>
</evidence>
<name>A0ABW2ML96_9ACTN</name>
<dbReference type="InterPro" id="IPR012338">
    <property type="entry name" value="Beta-lactam/transpept-like"/>
</dbReference>
<keyword evidence="1 4" id="KW-0378">Hydrolase</keyword>
<dbReference type="Pfam" id="PF20773">
    <property type="entry name" value="InhA-like_MAM"/>
    <property type="match status" value="1"/>
</dbReference>
<dbReference type="SUPFAM" id="SSF56601">
    <property type="entry name" value="beta-lactamase/transpeptidase-like"/>
    <property type="match status" value="1"/>
</dbReference>
<protein>
    <submittedName>
        <fullName evidence="4">Serine hydrolase</fullName>
    </submittedName>
</protein>
<sequence length="682" mass="71964">MTGDTHGDTRGNGRAADGRGARGGGGPAGSGGGSPSGSHAAGSQAGGSHTVGAQAAGSRTGGSRADGSRAAGSGIARRRLGGGILALGGALALTPIPFAAAAARSGPGAGAADGAADTGAGAGMESGAARRPTLRRGSAARAGLLQGPLDQLVRDAEAYLADSPKHPWYAGAVLLAGRGGTVALHRPIGKAVRYSAYDEKTDTGVEFPADQQIAMAEDTVFDLASISKLFTSLLAVQQIERGRLELEATVASYLPDFAGGGKQDITVRHLLTHTSGFRAWIPLYEEPTREGKLRMLWEEVPASTPGSAYLYSDLNLISLQLILEHLTGRPLDALLREEITGPLGMHRTRYNPPASWKPKIAATEDARLPWSGLDRGLVWGEVHDENAFGFGGVAGHAGVFSCAWDLAVLARTLLNGGVYGRSRILSEDSVDLLFTDFNTAFPGDEHGLGFELYQHWYMGAMATPRSAGHTGFTGTSLVLDPSTDTFLIVLGNSVHPVRSWRSGSAPRVAAANQLARAVPVRPERGRTAWFSGMASASTATLTLPALRLDSERARLECALWWDTEPASDGLFLEASAGQGWQPVPFTTVRPGPGHRPDPQPHPAGSVSGWSGRVWHRLEADLTAWRGRDVRLRWRYTTDQLYVGRGAYVDGLRVRDGVRTVFDVERPRDAGRIDATGWTASTD</sequence>
<accession>A0ABW2ML96</accession>
<feature type="domain" description="Beta-lactamase-related" evidence="3">
    <location>
        <begin position="166"/>
        <end position="502"/>
    </location>
</feature>
<dbReference type="Proteomes" id="UP001596509">
    <property type="component" value="Unassembled WGS sequence"/>
</dbReference>
<dbReference type="Pfam" id="PF00144">
    <property type="entry name" value="Beta-lactamase"/>
    <property type="match status" value="1"/>
</dbReference>
<feature type="compositionally biased region" description="Low complexity" evidence="2">
    <location>
        <begin position="103"/>
        <end position="119"/>
    </location>
</feature>
<keyword evidence="5" id="KW-1185">Reference proteome</keyword>